<accession>A0A1B6JT66</accession>
<dbReference type="PANTHER" id="PTHR33776">
    <property type="entry name" value="ENDO/EXONUCLEASE/PHOSPHATASE DOMAIN-CONTAINING PROTEIN"/>
    <property type="match status" value="1"/>
</dbReference>
<evidence type="ECO:0000313" key="2">
    <source>
        <dbReference type="EMBL" id="JAT02419.1"/>
    </source>
</evidence>
<organism evidence="2">
    <name type="scientific">Homalodisca liturata</name>
    <dbReference type="NCBI Taxonomy" id="320908"/>
    <lineage>
        <taxon>Eukaryota</taxon>
        <taxon>Metazoa</taxon>
        <taxon>Ecdysozoa</taxon>
        <taxon>Arthropoda</taxon>
        <taxon>Hexapoda</taxon>
        <taxon>Insecta</taxon>
        <taxon>Pterygota</taxon>
        <taxon>Neoptera</taxon>
        <taxon>Paraneoptera</taxon>
        <taxon>Hemiptera</taxon>
        <taxon>Auchenorrhyncha</taxon>
        <taxon>Membracoidea</taxon>
        <taxon>Cicadellidae</taxon>
        <taxon>Cicadellinae</taxon>
        <taxon>Proconiini</taxon>
        <taxon>Homalodisca</taxon>
    </lineage>
</organism>
<proteinExistence type="predicted"/>
<feature type="domain" description="Endonuclease/exonuclease/phosphatase" evidence="1">
    <location>
        <begin position="146"/>
        <end position="248"/>
    </location>
</feature>
<dbReference type="EMBL" id="GECU01005288">
    <property type="protein sequence ID" value="JAT02419.1"/>
    <property type="molecule type" value="Transcribed_RNA"/>
</dbReference>
<dbReference type="AlphaFoldDB" id="A0A1B6JT66"/>
<reference evidence="2" key="1">
    <citation type="submission" date="2015-11" db="EMBL/GenBank/DDBJ databases">
        <title>De novo transcriptome assembly of four potential Pierce s Disease insect vectors from Arizona vineyards.</title>
        <authorList>
            <person name="Tassone E.E."/>
        </authorList>
    </citation>
    <scope>NUCLEOTIDE SEQUENCE</scope>
</reference>
<dbReference type="InterPro" id="IPR005135">
    <property type="entry name" value="Endo/exonuclease/phosphatase"/>
</dbReference>
<feature type="non-terminal residue" evidence="2">
    <location>
        <position position="403"/>
    </location>
</feature>
<dbReference type="Gene3D" id="3.60.10.10">
    <property type="entry name" value="Endonuclease/exonuclease/phosphatase"/>
    <property type="match status" value="1"/>
</dbReference>
<evidence type="ECO:0000259" key="1">
    <source>
        <dbReference type="Pfam" id="PF14529"/>
    </source>
</evidence>
<feature type="non-terminal residue" evidence="2">
    <location>
        <position position="1"/>
    </location>
</feature>
<dbReference type="PANTHER" id="PTHR33776:SF4">
    <property type="entry name" value="ENDONUCLEASE_EXONUCLEASE_PHOSPHATASE DOMAIN-CONTAINING PROTEIN"/>
    <property type="match status" value="1"/>
</dbReference>
<protein>
    <recommendedName>
        <fullName evidence="1">Endonuclease/exonuclease/phosphatase domain-containing protein</fullName>
    </recommendedName>
</protein>
<dbReference type="InterPro" id="IPR036691">
    <property type="entry name" value="Endo/exonu/phosph_ase_sf"/>
</dbReference>
<name>A0A1B6JT66_9HEMI</name>
<gene>
    <name evidence="2" type="ORF">g.41633</name>
</gene>
<dbReference type="GO" id="GO:0003824">
    <property type="term" value="F:catalytic activity"/>
    <property type="evidence" value="ECO:0007669"/>
    <property type="project" value="InterPro"/>
</dbReference>
<dbReference type="Pfam" id="PF14529">
    <property type="entry name" value="Exo_endo_phos_2"/>
    <property type="match status" value="1"/>
</dbReference>
<dbReference type="SUPFAM" id="SSF56219">
    <property type="entry name" value="DNase I-like"/>
    <property type="match status" value="1"/>
</dbReference>
<sequence>QCNLVSHLSNIQSSDIIPPSLNSQTTRHRPKLKKPMKNYSSDKVIASINVQCLRTKMEVLSFFILETRPNILCISEHWLVKDEIDVYTQIEDLILADAYCRQEHKNGGTAVYVKNNLRYKKLNLEQFCKELTLEIAAIELLDSLMIIMSIYRSPDGVFDEFIQLLDKCFTFLSRNKKKLVVCGDFNVHLEEKSREENIFTNMLISHGLYISNRLPTRGTACLDSMATNFDSWDYKVEVIEPMIADHSAVIMTIKSSLGNGKHKEVSWHDKYSFTKRVIKDEQLPLLRRALKNVNWPIELGDHYLSEHSFDRFLQTFNYNFDIIFPLKPLKKNPENGTKCQFKDKSWYTADLRRLKNLVVLLNDHYKSAVSPKDRDEYYALYCKTNKQYRLEVTEARKAFNVHT</sequence>